<keyword evidence="3" id="KW-0406">Ion transport</keyword>
<keyword evidence="6 10" id="KW-1133">Transmembrane helix</keyword>
<feature type="transmembrane region" description="Helical" evidence="10">
    <location>
        <begin position="243"/>
        <end position="260"/>
    </location>
</feature>
<feature type="transmembrane region" description="Helical" evidence="10">
    <location>
        <begin position="212"/>
        <end position="231"/>
    </location>
</feature>
<protein>
    <submittedName>
        <fullName evidence="11">Uncharacterized protein</fullName>
    </submittedName>
</protein>
<comment type="subcellular location">
    <subcellularLocation>
        <location evidence="1">Vacuole membrane</location>
        <topology evidence="1">Multi-pass membrane protein</topology>
    </subcellularLocation>
</comment>
<evidence type="ECO:0000256" key="7">
    <source>
        <dbReference type="ARBA" id="ARBA00023136"/>
    </source>
</evidence>
<dbReference type="Pfam" id="PF01988">
    <property type="entry name" value="VIT1"/>
    <property type="match status" value="1"/>
</dbReference>
<keyword evidence="3" id="KW-0813">Transport</keyword>
<dbReference type="PANTHER" id="PTHR31851">
    <property type="entry name" value="FE(2+)/MN(2+) TRANSPORTER PCL1"/>
    <property type="match status" value="1"/>
</dbReference>
<feature type="transmembrane region" description="Helical" evidence="10">
    <location>
        <begin position="272"/>
        <end position="294"/>
    </location>
</feature>
<keyword evidence="4" id="KW-0926">Vacuole</keyword>
<keyword evidence="3" id="KW-0410">Iron transport</keyword>
<evidence type="ECO:0000256" key="3">
    <source>
        <dbReference type="ARBA" id="ARBA00022496"/>
    </source>
</evidence>
<evidence type="ECO:0000313" key="12">
    <source>
        <dbReference type="Proteomes" id="UP001497512"/>
    </source>
</evidence>
<proteinExistence type="inferred from homology"/>
<comment type="catalytic activity">
    <reaction evidence="8">
        <text>Fe(2+)(in) = Fe(2+)(out)</text>
        <dbReference type="Rhea" id="RHEA:28486"/>
        <dbReference type="ChEBI" id="CHEBI:29033"/>
    </reaction>
    <physiologicalReaction direction="left-to-right" evidence="8">
        <dbReference type="Rhea" id="RHEA:28487"/>
    </physiologicalReaction>
</comment>
<evidence type="ECO:0000256" key="9">
    <source>
        <dbReference type="SAM" id="MobiDB-lite"/>
    </source>
</evidence>
<keyword evidence="7 10" id="KW-0472">Membrane</keyword>
<evidence type="ECO:0000256" key="5">
    <source>
        <dbReference type="ARBA" id="ARBA00022692"/>
    </source>
</evidence>
<gene>
    <name evidence="11" type="ORF">CSSPTR1EN2_LOCUS23395</name>
</gene>
<evidence type="ECO:0000256" key="1">
    <source>
        <dbReference type="ARBA" id="ARBA00004128"/>
    </source>
</evidence>
<dbReference type="Proteomes" id="UP001497512">
    <property type="component" value="Chromosome 9"/>
</dbReference>
<reference evidence="11" key="1">
    <citation type="submission" date="2024-02" db="EMBL/GenBank/DDBJ databases">
        <authorList>
            <consortium name="ELIXIR-Norway"/>
            <consortium name="Elixir Norway"/>
        </authorList>
    </citation>
    <scope>NUCLEOTIDE SEQUENCE</scope>
</reference>
<comment type="similarity">
    <text evidence="2">Belongs to the CCC1 family.</text>
</comment>
<evidence type="ECO:0000256" key="8">
    <source>
        <dbReference type="ARBA" id="ARBA00044464"/>
    </source>
</evidence>
<name>A0ABP0V3K8_9BRYO</name>
<dbReference type="EMBL" id="OZ019901">
    <property type="protein sequence ID" value="CAK9236995.1"/>
    <property type="molecule type" value="Genomic_DNA"/>
</dbReference>
<evidence type="ECO:0000256" key="6">
    <source>
        <dbReference type="ARBA" id="ARBA00022989"/>
    </source>
</evidence>
<organism evidence="11 12">
    <name type="scientific">Sphagnum troendelagicum</name>
    <dbReference type="NCBI Taxonomy" id="128251"/>
    <lineage>
        <taxon>Eukaryota</taxon>
        <taxon>Viridiplantae</taxon>
        <taxon>Streptophyta</taxon>
        <taxon>Embryophyta</taxon>
        <taxon>Bryophyta</taxon>
        <taxon>Sphagnophytina</taxon>
        <taxon>Sphagnopsida</taxon>
        <taxon>Sphagnales</taxon>
        <taxon>Sphagnaceae</taxon>
        <taxon>Sphagnum</taxon>
    </lineage>
</organism>
<accession>A0ABP0V3K8</accession>
<sequence length="302" mass="32459">MTSFRHEGGKFRRSSLSTRRSNLAAALAREPLLDGQEVDEEAAPGAQQQQVQGRRGRSIALEEEKPPSTGWSGEYVKSIVYGGLDAIVTSFALVASVSGGDLPAGAVLVLGFANLIADGISMGYGDFLSSTAERDFAANEQQVADWLMEHELHEEMLDLVSAYEERGMEKQDADKVVEIISKYKDIIADHKLTMRQGLLPPDPEDSPLKNGLVTFISFLCFGSLPLLSYLVLSPFTINKDYKFTGACLVTLLALILLGVAKAGVSGQKYLNSAAVVVFNGGIAAAAAYAISYILNDVFGIDE</sequence>
<evidence type="ECO:0000313" key="11">
    <source>
        <dbReference type="EMBL" id="CAK9236995.1"/>
    </source>
</evidence>
<feature type="compositionally biased region" description="Low complexity" evidence="9">
    <location>
        <begin position="43"/>
        <end position="53"/>
    </location>
</feature>
<keyword evidence="5 10" id="KW-0812">Transmembrane</keyword>
<keyword evidence="12" id="KW-1185">Reference proteome</keyword>
<evidence type="ECO:0000256" key="2">
    <source>
        <dbReference type="ARBA" id="ARBA00007049"/>
    </source>
</evidence>
<feature type="region of interest" description="Disordered" evidence="9">
    <location>
        <begin position="34"/>
        <end position="70"/>
    </location>
</feature>
<dbReference type="InterPro" id="IPR008217">
    <property type="entry name" value="Ccc1_fam"/>
</dbReference>
<evidence type="ECO:0000256" key="10">
    <source>
        <dbReference type="SAM" id="Phobius"/>
    </source>
</evidence>
<evidence type="ECO:0000256" key="4">
    <source>
        <dbReference type="ARBA" id="ARBA00022554"/>
    </source>
</evidence>
<keyword evidence="3" id="KW-0408">Iron</keyword>